<dbReference type="CDD" id="cd09732">
    <property type="entry name" value="Csx1_III-U"/>
    <property type="match status" value="1"/>
</dbReference>
<reference evidence="1 2" key="1">
    <citation type="submission" date="2007-08" db="EMBL/GenBank/DDBJ databases">
        <title>Complete sequence of Roseiflexus castenholzii DSM 13941.</title>
        <authorList>
            <consortium name="US DOE Joint Genome Institute"/>
            <person name="Copeland A."/>
            <person name="Lucas S."/>
            <person name="Lapidus A."/>
            <person name="Barry K."/>
            <person name="Glavina del Rio T."/>
            <person name="Dalin E."/>
            <person name="Tice H."/>
            <person name="Pitluck S."/>
            <person name="Thompson L.S."/>
            <person name="Brettin T."/>
            <person name="Bruce D."/>
            <person name="Detter J.C."/>
            <person name="Han C."/>
            <person name="Tapia R."/>
            <person name="Schmutz J."/>
            <person name="Larimer F."/>
            <person name="Land M."/>
            <person name="Hauser L."/>
            <person name="Kyrpides N."/>
            <person name="Mikhailova N."/>
            <person name="Bryant D.A."/>
            <person name="Hanada S."/>
            <person name="Tsukatani Y."/>
            <person name="Richardson P."/>
        </authorList>
    </citation>
    <scope>NUCLEOTIDE SEQUENCE [LARGE SCALE GENOMIC DNA]</scope>
    <source>
        <strain evidence="2">DSM 13941 / HLO8</strain>
    </source>
</reference>
<gene>
    <name evidence="1" type="ordered locus">Rcas_3288</name>
</gene>
<dbReference type="KEGG" id="rca:Rcas_3288"/>
<proteinExistence type="predicted"/>
<keyword evidence="2" id="KW-1185">Reference proteome</keyword>
<dbReference type="STRING" id="383372.Rcas_3288"/>
<dbReference type="InterPro" id="IPR011742">
    <property type="entry name" value="CRISPR-assoc_prot_TM1812"/>
</dbReference>
<evidence type="ECO:0000313" key="1">
    <source>
        <dbReference type="EMBL" id="ABU59339.1"/>
    </source>
</evidence>
<dbReference type="AlphaFoldDB" id="A7NP43"/>
<evidence type="ECO:0000313" key="2">
    <source>
        <dbReference type="Proteomes" id="UP000000263"/>
    </source>
</evidence>
<dbReference type="NCBIfam" id="TIGR02221">
    <property type="entry name" value="cas_TM1812"/>
    <property type="match status" value="1"/>
</dbReference>
<dbReference type="OrthoDB" id="9777703at2"/>
<protein>
    <submittedName>
        <fullName evidence="1">CRISPR-associated protein, TM1812 family</fullName>
    </submittedName>
</protein>
<dbReference type="InterPro" id="IPR013383">
    <property type="entry name" value="CRISPR-assoc_prot_DxTHG_CS"/>
</dbReference>
<accession>A7NP43</accession>
<organism evidence="1 2">
    <name type="scientific">Roseiflexus castenholzii (strain DSM 13941 / HLO8)</name>
    <dbReference type="NCBI Taxonomy" id="383372"/>
    <lineage>
        <taxon>Bacteria</taxon>
        <taxon>Bacillati</taxon>
        <taxon>Chloroflexota</taxon>
        <taxon>Chloroflexia</taxon>
        <taxon>Chloroflexales</taxon>
        <taxon>Roseiflexineae</taxon>
        <taxon>Roseiflexaceae</taxon>
        <taxon>Roseiflexus</taxon>
    </lineage>
</organism>
<sequence>MKAITFLGARPQETCYVFPDGCEHVAPFFGLALAQYLPDLDFVVFTTELTAQFYHQYFASAQAASIQAVRIPDGRDDAELWQIFQAVVEIIEPNEAVVFDITHGFRSLPFLSFLAAAYLRKVKAIQLKHVFFGNFEMRDQSVTPHRTPVLDLTNFVELLDWMVGADLFVRFGDARDLATLLHTQHNRVKPDPKTASKDEMAAWNNSPIKATAKNLTKVSKALRVVRPAEVMEVSEQIYQQLPQAISSIGSLARPFNPLAEQVINSFQKIALGDNELKSERELIGWYLDRNQVFQAVALAREWLISWTMAQLGLYDQLLERDVRKRVEDALGAEVQRQSKNMTAEEHSGEGLDLSKLPSCNDVVKLFGQLGELRNDLMHAGKRKNPLTANKVEERASLLYEQVKKLEVDNVVNSDCA</sequence>
<dbReference type="HOGENOM" id="CLU_025124_1_0_0"/>
<dbReference type="EMBL" id="CP000804">
    <property type="protein sequence ID" value="ABU59339.1"/>
    <property type="molecule type" value="Genomic_DNA"/>
</dbReference>
<dbReference type="eggNOG" id="COG1517">
    <property type="taxonomic scope" value="Bacteria"/>
</dbReference>
<dbReference type="RefSeq" id="WP_012121763.1">
    <property type="nucleotide sequence ID" value="NC_009767.1"/>
</dbReference>
<dbReference type="NCBIfam" id="TIGR02549">
    <property type="entry name" value="CRISPR_DxTHG"/>
    <property type="match status" value="1"/>
</dbReference>
<name>A7NP43_ROSCS</name>
<dbReference type="Proteomes" id="UP000000263">
    <property type="component" value="Chromosome"/>
</dbReference>